<protein>
    <submittedName>
        <fullName evidence="6">Ral guanine nucleotide dissociation stimulator-like isoform X23</fullName>
    </submittedName>
</protein>
<evidence type="ECO:0000259" key="4">
    <source>
        <dbReference type="PROSITE" id="PS50009"/>
    </source>
</evidence>
<proteinExistence type="predicted"/>
<dbReference type="PANTHER" id="PTHR23113">
    <property type="entry name" value="GUANINE NUCLEOTIDE EXCHANGE FACTOR"/>
    <property type="match status" value="1"/>
</dbReference>
<dbReference type="Pfam" id="PF00617">
    <property type="entry name" value="RasGEF"/>
    <property type="match status" value="1"/>
</dbReference>
<organism evidence="5 6">
    <name type="scientific">Equus przewalskii</name>
    <name type="common">Przewalski's horse</name>
    <name type="synonym">Equus caballus przewalskii</name>
    <dbReference type="NCBI Taxonomy" id="9798"/>
    <lineage>
        <taxon>Eukaryota</taxon>
        <taxon>Metazoa</taxon>
        <taxon>Chordata</taxon>
        <taxon>Craniata</taxon>
        <taxon>Vertebrata</taxon>
        <taxon>Euteleostomi</taxon>
        <taxon>Mammalia</taxon>
        <taxon>Eutheria</taxon>
        <taxon>Laurasiatheria</taxon>
        <taxon>Perissodactyla</taxon>
        <taxon>Equidae</taxon>
        <taxon>Equus</taxon>
    </lineage>
</organism>
<dbReference type="PANTHER" id="PTHR23113:SF223">
    <property type="entry name" value="RAL-GDS-RELATED PROTEIN"/>
    <property type="match status" value="1"/>
</dbReference>
<evidence type="ECO:0000256" key="1">
    <source>
        <dbReference type="ARBA" id="ARBA00022658"/>
    </source>
</evidence>
<dbReference type="InterPro" id="IPR023578">
    <property type="entry name" value="Ras_GEF_dom_sf"/>
</dbReference>
<evidence type="ECO:0000256" key="3">
    <source>
        <dbReference type="SAM" id="MobiDB-lite"/>
    </source>
</evidence>
<dbReference type="SUPFAM" id="SSF48366">
    <property type="entry name" value="Ras GEF"/>
    <property type="match status" value="1"/>
</dbReference>
<dbReference type="InterPro" id="IPR008937">
    <property type="entry name" value="Ras-like_GEF"/>
</dbReference>
<gene>
    <name evidence="6" type="primary">LOC103544312</name>
</gene>
<reference evidence="6" key="1">
    <citation type="submission" date="2025-08" db="UniProtKB">
        <authorList>
            <consortium name="RefSeq"/>
        </authorList>
    </citation>
    <scope>IDENTIFICATION</scope>
    <source>
        <tissue evidence="6">Blood</tissue>
    </source>
</reference>
<feature type="region of interest" description="Disordered" evidence="3">
    <location>
        <begin position="258"/>
        <end position="330"/>
    </location>
</feature>
<dbReference type="Gene3D" id="1.20.870.10">
    <property type="entry name" value="Son of sevenless (SoS) protein Chain: S domain 1"/>
    <property type="match status" value="1"/>
</dbReference>
<dbReference type="Gene3D" id="1.10.840.10">
    <property type="entry name" value="Ras guanine-nucleotide exchange factors catalytic domain"/>
    <property type="match status" value="1"/>
</dbReference>
<accession>A0ABM4NDJ3</accession>
<feature type="domain" description="Ras-GEF" evidence="4">
    <location>
        <begin position="274"/>
        <end position="513"/>
    </location>
</feature>
<evidence type="ECO:0000313" key="5">
    <source>
        <dbReference type="Proteomes" id="UP001652662"/>
    </source>
</evidence>
<sequence>MCRQAPDASWPICRALSFQNSTQEIFEELHDGFDFSPSLVKGQEQQAASSILCRSENSTQEMFEELCVGFDFSPSLVKGQEQQATSSILCRSEEPTLSVAEARTMLTLKAGAVQKVVGCLQPSFHGRSISVTTFPCVYQAFYPTPQVLDQLLQSALSPIWGPRPQENSQDMWQMLRHSRINLTLAYLQDLLPGSVLKHQATPLLIQVDLFQATELETEAPAPAPALLPGAEAEKGPHLELDGTPVLFLPSLLALEPAAAPSAAPDPERVPSAAPAQVPGPELDSTGPRGLLGFPPQAPVTAADSAPVPEASHPCRVTGKKQPDGKPSLMAFSPRDVAEQLTAIDAECRALRNISSLHAVLSALQSVPIHRLKKTWGKVSRKSCRKFKKLCDEDNSLSWELLIKKQPSKFATLLRTLQRGRKRQQQKGIVPFLGTMLTDLIMLDTAMEDYVNGNEINHEKKKKEHKVMMEIVQLQEAAENYNLEPQERFRAWFWDMEQLSEDESYSLSCQLEPRC</sequence>
<dbReference type="InterPro" id="IPR036964">
    <property type="entry name" value="RASGEF_cat_dom_sf"/>
</dbReference>
<keyword evidence="5" id="KW-1185">Reference proteome</keyword>
<dbReference type="RefSeq" id="XP_070463017.1">
    <property type="nucleotide sequence ID" value="XM_070606916.1"/>
</dbReference>
<dbReference type="SMART" id="SM00147">
    <property type="entry name" value="RasGEF"/>
    <property type="match status" value="1"/>
</dbReference>
<name>A0ABM4NDJ3_EQUPR</name>
<dbReference type="InterPro" id="IPR001895">
    <property type="entry name" value="RASGEF_cat_dom"/>
</dbReference>
<dbReference type="Proteomes" id="UP001652662">
    <property type="component" value="Unplaced"/>
</dbReference>
<keyword evidence="1 2" id="KW-0344">Guanine-nucleotide releasing factor</keyword>
<dbReference type="PROSITE" id="PS50009">
    <property type="entry name" value="RASGEF_CAT"/>
    <property type="match status" value="1"/>
</dbReference>
<evidence type="ECO:0000256" key="2">
    <source>
        <dbReference type="PROSITE-ProRule" id="PRU00168"/>
    </source>
</evidence>
<dbReference type="GeneID" id="103544312"/>
<evidence type="ECO:0000313" key="6">
    <source>
        <dbReference type="RefSeq" id="XP_070463017.1"/>
    </source>
</evidence>